<evidence type="ECO:0000313" key="3">
    <source>
        <dbReference type="EMBL" id="MBC6112146.1"/>
    </source>
</evidence>
<sequence length="647" mass="66814">FVKVVTGTVPTVAGGAVNYNLTVSNTGNVTLSNILVTDANAAVSGSPILSLAPGASITITAVHTLTQSDIDNGSLSNQASATAKDPKGNNVTKVSDDPATTTVPNDATVTTLPSNPSMSLTKAATNVVSKTGDVINYSIVITNTGNVTLSNILINDVGADAGTLTPASIATLSSGASITATAKHTLTLAEVNAGSFSNQASATAKDPKGNVVNKPKSDNPTTPAIDDATISTIASTPALTLVKTGALSTDGNSIVYTFTIKNTGNVTLHGITLTDAKLGLTRVISGTIDPGATITESYVYALTLVDKDAGNVTNTANATGLCPTNTSISDVSGTAESNNTPTVTAIPNIGSIVLLKTATFSGNKVTYTFTIKNTGNVTLNTITLTDAKIGLANKVIVIAGGLAPGATITDTEVYTLTQADKDLGSVTNSASVNAKTPAGSNVSDISGAADGNNTPTLITVPKSPVAYDDKVGTKANAPIVINVLANDDPGNSTLDQLTVEIITQPKHGTVKVNLDGTVTYTPNPGYTGDDSFTYRVKDAFGYYTNVATASITSNFFDVTVPNLFTPNGDGVNDVFEIRGLNQYQENELSIINRWGNEVYHAKGYQNTWTGEGLNEGTYYYLLRIKKPGSNEFQVLKGYITLIRAFKK</sequence>
<dbReference type="PANTHER" id="PTHR34819:SF3">
    <property type="entry name" value="CELL SURFACE PROTEIN"/>
    <property type="match status" value="1"/>
</dbReference>
<dbReference type="RefSeq" id="WP_187072571.1">
    <property type="nucleotide sequence ID" value="NZ_JACRYL010000016.1"/>
</dbReference>
<dbReference type="NCBIfam" id="TIGR04131">
    <property type="entry name" value="Bac_Flav_CTERM"/>
    <property type="match status" value="1"/>
</dbReference>
<dbReference type="Pfam" id="PF17963">
    <property type="entry name" value="Big_9"/>
    <property type="match status" value="1"/>
</dbReference>
<evidence type="ECO:0000259" key="2">
    <source>
        <dbReference type="Pfam" id="PF24346"/>
    </source>
</evidence>
<reference evidence="3 4" key="1">
    <citation type="submission" date="2020-08" db="EMBL/GenBank/DDBJ databases">
        <authorList>
            <person name="Sun Q."/>
            <person name="Inoue M."/>
        </authorList>
    </citation>
    <scope>NUCLEOTIDE SEQUENCE [LARGE SCALE GENOMIC DNA]</scope>
    <source>
        <strain evidence="3 4">CCM 8938</strain>
    </source>
</reference>
<feature type="domain" description="DUF7507" evidence="2">
    <location>
        <begin position="236"/>
        <end position="330"/>
    </location>
</feature>
<dbReference type="InterPro" id="IPR051172">
    <property type="entry name" value="Chlamydia_OmcB"/>
</dbReference>
<feature type="region of interest" description="Disordered" evidence="1">
    <location>
        <begin position="76"/>
        <end position="116"/>
    </location>
</feature>
<protein>
    <submittedName>
        <fullName evidence="3">Gliding motility-associated C-terminal domain-containing protein</fullName>
    </submittedName>
</protein>
<accession>A0ABR7KVS4</accession>
<name>A0ABR7KVS4_9SPHI</name>
<feature type="region of interest" description="Disordered" evidence="1">
    <location>
        <begin position="200"/>
        <end position="225"/>
    </location>
</feature>
<dbReference type="Pfam" id="PF24346">
    <property type="entry name" value="DUF7507"/>
    <property type="match status" value="4"/>
</dbReference>
<dbReference type="EMBL" id="JACRYL010000016">
    <property type="protein sequence ID" value="MBC6112146.1"/>
    <property type="molecule type" value="Genomic_DNA"/>
</dbReference>
<keyword evidence="4" id="KW-1185">Reference proteome</keyword>
<dbReference type="PANTHER" id="PTHR34819">
    <property type="entry name" value="LARGE CYSTEINE-RICH PERIPLASMIC PROTEIN OMCB"/>
    <property type="match status" value="1"/>
</dbReference>
<dbReference type="Proteomes" id="UP000652755">
    <property type="component" value="Unassembled WGS sequence"/>
</dbReference>
<proteinExistence type="predicted"/>
<feature type="domain" description="DUF7507" evidence="2">
    <location>
        <begin position="357"/>
        <end position="444"/>
    </location>
</feature>
<feature type="compositionally biased region" description="Low complexity" evidence="1">
    <location>
        <begin position="97"/>
        <end position="111"/>
    </location>
</feature>
<dbReference type="InterPro" id="IPR047589">
    <property type="entry name" value="DUF11_rpt"/>
</dbReference>
<dbReference type="Pfam" id="PF13585">
    <property type="entry name" value="CHU_C"/>
    <property type="match status" value="1"/>
</dbReference>
<feature type="domain" description="DUF7507" evidence="2">
    <location>
        <begin position="115"/>
        <end position="214"/>
    </location>
</feature>
<evidence type="ECO:0000256" key="1">
    <source>
        <dbReference type="SAM" id="MobiDB-lite"/>
    </source>
</evidence>
<organism evidence="3 4">
    <name type="scientific">Pedobacter fastidiosus</name>
    <dbReference type="NCBI Taxonomy" id="2765361"/>
    <lineage>
        <taxon>Bacteria</taxon>
        <taxon>Pseudomonadati</taxon>
        <taxon>Bacteroidota</taxon>
        <taxon>Sphingobacteriia</taxon>
        <taxon>Sphingobacteriales</taxon>
        <taxon>Sphingobacteriaceae</taxon>
        <taxon>Pedobacter</taxon>
    </lineage>
</organism>
<dbReference type="NCBIfam" id="TIGR01451">
    <property type="entry name" value="B_ant_repeat"/>
    <property type="match status" value="3"/>
</dbReference>
<gene>
    <name evidence="3" type="ORF">H7U22_17120</name>
</gene>
<feature type="non-terminal residue" evidence="3">
    <location>
        <position position="1"/>
    </location>
</feature>
<dbReference type="Gene3D" id="2.60.40.3440">
    <property type="match status" value="1"/>
</dbReference>
<dbReference type="InterPro" id="IPR026341">
    <property type="entry name" value="T9SS_type_B"/>
</dbReference>
<dbReference type="InterPro" id="IPR055354">
    <property type="entry name" value="DUF7507"/>
</dbReference>
<evidence type="ECO:0000313" key="4">
    <source>
        <dbReference type="Proteomes" id="UP000652755"/>
    </source>
</evidence>
<comment type="caution">
    <text evidence="3">The sequence shown here is derived from an EMBL/GenBank/DDBJ whole genome shotgun (WGS) entry which is preliminary data.</text>
</comment>
<feature type="domain" description="DUF7507" evidence="2">
    <location>
        <begin position="2"/>
        <end position="93"/>
    </location>
</feature>